<dbReference type="AlphaFoldDB" id="A0A8S9LY97"/>
<evidence type="ECO:0000313" key="2">
    <source>
        <dbReference type="EMBL" id="KAF2611522.1"/>
    </source>
</evidence>
<gene>
    <name evidence="2" type="ORF">F2Q70_00011424</name>
</gene>
<organism evidence="2">
    <name type="scientific">Brassica cretica</name>
    <name type="common">Mustard</name>
    <dbReference type="NCBI Taxonomy" id="69181"/>
    <lineage>
        <taxon>Eukaryota</taxon>
        <taxon>Viridiplantae</taxon>
        <taxon>Streptophyta</taxon>
        <taxon>Embryophyta</taxon>
        <taxon>Tracheophyta</taxon>
        <taxon>Spermatophyta</taxon>
        <taxon>Magnoliopsida</taxon>
        <taxon>eudicotyledons</taxon>
        <taxon>Gunneridae</taxon>
        <taxon>Pentapetalae</taxon>
        <taxon>rosids</taxon>
        <taxon>malvids</taxon>
        <taxon>Brassicales</taxon>
        <taxon>Brassicaceae</taxon>
        <taxon>Brassiceae</taxon>
        <taxon>Brassica</taxon>
    </lineage>
</organism>
<feature type="region of interest" description="Disordered" evidence="1">
    <location>
        <begin position="220"/>
        <end position="241"/>
    </location>
</feature>
<proteinExistence type="predicted"/>
<feature type="compositionally biased region" description="Basic and acidic residues" evidence="1">
    <location>
        <begin position="90"/>
        <end position="100"/>
    </location>
</feature>
<protein>
    <submittedName>
        <fullName evidence="2">Uncharacterized protein</fullName>
    </submittedName>
</protein>
<dbReference type="EMBL" id="QGKY02000089">
    <property type="protein sequence ID" value="KAF2611522.1"/>
    <property type="molecule type" value="Genomic_DNA"/>
</dbReference>
<evidence type="ECO:0000256" key="1">
    <source>
        <dbReference type="SAM" id="MobiDB-lite"/>
    </source>
</evidence>
<reference evidence="2" key="1">
    <citation type="submission" date="2019-12" db="EMBL/GenBank/DDBJ databases">
        <title>Genome sequencing and annotation of Brassica cretica.</title>
        <authorList>
            <person name="Studholme D.J."/>
            <person name="Sarris P.F."/>
        </authorList>
    </citation>
    <scope>NUCLEOTIDE SEQUENCE</scope>
    <source>
        <strain evidence="2">PFS-102/07</strain>
        <tissue evidence="2">Leaf</tissue>
    </source>
</reference>
<name>A0A8S9LY97_BRACR</name>
<comment type="caution">
    <text evidence="2">The sequence shown here is derived from an EMBL/GenBank/DDBJ whole genome shotgun (WGS) entry which is preliminary data.</text>
</comment>
<feature type="region of interest" description="Disordered" evidence="1">
    <location>
        <begin position="90"/>
        <end position="109"/>
    </location>
</feature>
<sequence length="439" mass="49189">MGDQDKEKNMENPDVDQKVCDGPWLHQSERTVHVIAPWLWSVPKSHLIHLICFNSFLFSSLWLYTKGTSCQRSRVAKGWELPKGVSSQKVRDTKGYEHQKVQGPRGTNDQRSACPKWYLLMQVLSDPYGSVYDLLSQDKYTVCLGQGTKQNIVVLSWTNNVKSSHGLIMPIRLQVNQPATPHDSELMSLHTYLIGHGTISQWSRSAFLSQPVHPQINQSRHLDPSSMDQVVHPCPRSDHTRPSLNEHTKLNTHGLHHLNEKVEGELEGDNEVSLGLEKDAGKNGNSGSGIAFVGALLAELEDLPAPILQNKVGTAQSASNEEGVGKRAGKEIVTEEQPEWNDVPYRNRPSLDEPEVTKVSFDVASGTISPSRFKVLETLNEEEEGLDVLEEGEMREEEVDPKMRVSWNFRMECSSPKALSRQVKEVVNLIGNQSARHET</sequence>
<accession>A0A8S9LY97</accession>